<comment type="caution">
    <text evidence="2">The sequence shown here is derived from an EMBL/GenBank/DDBJ whole genome shotgun (WGS) entry which is preliminary data.</text>
</comment>
<evidence type="ECO:0000256" key="1">
    <source>
        <dbReference type="SAM" id="Phobius"/>
    </source>
</evidence>
<protein>
    <recommendedName>
        <fullName evidence="4">Glycosyl-4,4'-diaponeurosporenoate acyltransferase</fullName>
    </recommendedName>
</protein>
<keyword evidence="1" id="KW-0812">Transmembrane</keyword>
<feature type="transmembrane region" description="Helical" evidence="1">
    <location>
        <begin position="99"/>
        <end position="120"/>
    </location>
</feature>
<name>A0ABT1TMW8_9GAMM</name>
<sequence>MDEIIANINSPAWWFDGLFFTSFVFLVGKLARFASNFARKTFRLISARRLRKIKKIRGNYFAVNYEIGKVNSFFILFLLICCFYLIWFVIGSLSQIVRLNILVAVILLAPIYVSEVVWLLQDAFTKELIERSHRIGAFRLLHRKDK</sequence>
<evidence type="ECO:0000313" key="2">
    <source>
        <dbReference type="EMBL" id="MCQ8115832.1"/>
    </source>
</evidence>
<organism evidence="2 3">
    <name type="scientific">Methylomonas rosea</name>
    <dbReference type="NCBI Taxonomy" id="2952227"/>
    <lineage>
        <taxon>Bacteria</taxon>
        <taxon>Pseudomonadati</taxon>
        <taxon>Pseudomonadota</taxon>
        <taxon>Gammaproteobacteria</taxon>
        <taxon>Methylococcales</taxon>
        <taxon>Methylococcaceae</taxon>
        <taxon>Methylomonas</taxon>
    </lineage>
</organism>
<dbReference type="Proteomes" id="UP001524570">
    <property type="component" value="Unassembled WGS sequence"/>
</dbReference>
<keyword evidence="3" id="KW-1185">Reference proteome</keyword>
<feature type="transmembrane region" description="Helical" evidence="1">
    <location>
        <begin position="73"/>
        <end position="93"/>
    </location>
</feature>
<evidence type="ECO:0008006" key="4">
    <source>
        <dbReference type="Google" id="ProtNLM"/>
    </source>
</evidence>
<dbReference type="EMBL" id="JANIBL010000001">
    <property type="protein sequence ID" value="MCQ8115832.1"/>
    <property type="molecule type" value="Genomic_DNA"/>
</dbReference>
<accession>A0ABT1TMW8</accession>
<keyword evidence="1" id="KW-1133">Transmembrane helix</keyword>
<keyword evidence="1" id="KW-0472">Membrane</keyword>
<dbReference type="RefSeq" id="WP_256605140.1">
    <property type="nucleotide sequence ID" value="NZ_JANIBL010000001.1"/>
</dbReference>
<gene>
    <name evidence="2" type="ORF">NP589_00245</name>
</gene>
<reference evidence="2 3" key="1">
    <citation type="submission" date="2022-07" db="EMBL/GenBank/DDBJ databases">
        <title>Methylomonas rivi sp. nov., Methylomonas rosea sp. nov., Methylomonas aureus sp. nov. and Methylomonas subterranea sp. nov., four novel methanotrophs isolated from a freshwater creek and the deep terrestrial subsurface.</title>
        <authorList>
            <person name="Abin C."/>
            <person name="Sankaranarayanan K."/>
            <person name="Garner C."/>
            <person name="Sindelar R."/>
            <person name="Kotary K."/>
            <person name="Garner R."/>
            <person name="Barclay S."/>
            <person name="Lawson P."/>
            <person name="Krumholz L."/>
        </authorList>
    </citation>
    <scope>NUCLEOTIDE SEQUENCE [LARGE SCALE GENOMIC DNA]</scope>
    <source>
        <strain evidence="2 3">WSC-7</strain>
    </source>
</reference>
<proteinExistence type="predicted"/>
<evidence type="ECO:0000313" key="3">
    <source>
        <dbReference type="Proteomes" id="UP001524570"/>
    </source>
</evidence>
<feature type="transmembrane region" description="Helical" evidence="1">
    <location>
        <begin position="12"/>
        <end position="31"/>
    </location>
</feature>